<gene>
    <name evidence="1" type="ordered locus">GYO_2196</name>
</gene>
<dbReference type="Gene3D" id="1.10.357.10">
    <property type="entry name" value="Tetracycline Repressor, domain 2"/>
    <property type="match status" value="1"/>
</dbReference>
<dbReference type="GeneID" id="92812680"/>
<keyword evidence="2" id="KW-1185">Reference proteome</keyword>
<dbReference type="EMBL" id="CP002905">
    <property type="protein sequence ID" value="AEP86828.1"/>
    <property type="molecule type" value="Genomic_DNA"/>
</dbReference>
<dbReference type="HOGENOM" id="CLU_3212624_0_0_9"/>
<organism evidence="1 2">
    <name type="scientific">Bacillus spizizenii (strain DSM 15029 / JCM 12233 / NBRC 101239 / NRRL B-23049 / TU-B-10)</name>
    <name type="common">Bacillus subtilis subsp. spizizenii</name>
    <dbReference type="NCBI Taxonomy" id="1052585"/>
    <lineage>
        <taxon>Bacteria</taxon>
        <taxon>Bacillati</taxon>
        <taxon>Bacillota</taxon>
        <taxon>Bacilli</taxon>
        <taxon>Bacillales</taxon>
        <taxon>Bacillaceae</taxon>
        <taxon>Bacillus</taxon>
    </lineage>
</organism>
<proteinExistence type="predicted"/>
<dbReference type="Proteomes" id="UP000002651">
    <property type="component" value="Chromosome"/>
</dbReference>
<dbReference type="KEGG" id="bst:GYO_2196"/>
<sequence length="44" mass="4727">MAKPNIISKEALIQSAKACIVENGLEKLTLKSVAKQANPIDVFT</sequence>
<dbReference type="AlphaFoldDB" id="G4NWW0"/>
<dbReference type="RefSeq" id="WP_014113964.1">
    <property type="nucleotide sequence ID" value="NC_016047.1"/>
</dbReference>
<dbReference type="STRING" id="1052585.GYO_2196"/>
<accession>G4NWW0</accession>
<name>G4NWW0_BACS4</name>
<evidence type="ECO:0000313" key="2">
    <source>
        <dbReference type="Proteomes" id="UP000002651"/>
    </source>
</evidence>
<evidence type="ECO:0000313" key="1">
    <source>
        <dbReference type="EMBL" id="AEP86828.1"/>
    </source>
</evidence>
<reference evidence="1 2" key="1">
    <citation type="journal article" date="2012" name="J. Bacteriol.">
        <title>Whole-genome sequences of Bacillus subtilis and close relatives.</title>
        <authorList>
            <person name="Earl A.M."/>
            <person name="Eppinger M."/>
            <person name="Fricke W.F."/>
            <person name="Rosovitz M.J."/>
            <person name="Rasko D.A."/>
            <person name="Daugherty S."/>
            <person name="Losick R."/>
            <person name="Kolter R."/>
            <person name="Ravel J."/>
        </authorList>
    </citation>
    <scope>NUCLEOTIDE SEQUENCE [LARGE SCALE GENOMIC DNA]</scope>
    <source>
        <strain evidence="2">DSM 15029 / JCM 12233 / NBRC 101239 / NRRL B-23049 / TU-B-10</strain>
    </source>
</reference>
<protein>
    <submittedName>
        <fullName evidence="1">Transcriptional regulator, TetR family</fullName>
    </submittedName>
</protein>